<dbReference type="EMBL" id="DUZY01000004">
    <property type="protein sequence ID" value="DAD37827.1"/>
    <property type="molecule type" value="Genomic_DNA"/>
</dbReference>
<dbReference type="Proteomes" id="UP000607653">
    <property type="component" value="Unassembled WGS sequence"/>
</dbReference>
<gene>
    <name evidence="1" type="ORF">HUJ06_008468</name>
</gene>
<dbReference type="AlphaFoldDB" id="A0A822YZ77"/>
<protein>
    <submittedName>
        <fullName evidence="1">Uncharacterized protein</fullName>
    </submittedName>
</protein>
<evidence type="ECO:0000313" key="1">
    <source>
        <dbReference type="EMBL" id="DAD37827.1"/>
    </source>
</evidence>
<keyword evidence="2" id="KW-1185">Reference proteome</keyword>
<reference evidence="1 2" key="1">
    <citation type="journal article" date="2020" name="Mol. Biol. Evol.">
        <title>Distinct Expression and Methylation Patterns for Genes with Different Fates following a Single Whole-Genome Duplication in Flowering Plants.</title>
        <authorList>
            <person name="Shi T."/>
            <person name="Rahmani R.S."/>
            <person name="Gugger P.F."/>
            <person name="Wang M."/>
            <person name="Li H."/>
            <person name="Zhang Y."/>
            <person name="Li Z."/>
            <person name="Wang Q."/>
            <person name="Van de Peer Y."/>
            <person name="Marchal K."/>
            <person name="Chen J."/>
        </authorList>
    </citation>
    <scope>NUCLEOTIDE SEQUENCE [LARGE SCALE GENOMIC DNA]</scope>
    <source>
        <tissue evidence="1">Leaf</tissue>
    </source>
</reference>
<name>A0A822YZ77_NELNU</name>
<accession>A0A822YZ77</accession>
<sequence>MLMLLTRRAQLSLGLAIIFDKIKDFVLIVVLLNSVM</sequence>
<organism evidence="1 2">
    <name type="scientific">Nelumbo nucifera</name>
    <name type="common">Sacred lotus</name>
    <dbReference type="NCBI Taxonomy" id="4432"/>
    <lineage>
        <taxon>Eukaryota</taxon>
        <taxon>Viridiplantae</taxon>
        <taxon>Streptophyta</taxon>
        <taxon>Embryophyta</taxon>
        <taxon>Tracheophyta</taxon>
        <taxon>Spermatophyta</taxon>
        <taxon>Magnoliopsida</taxon>
        <taxon>Proteales</taxon>
        <taxon>Nelumbonaceae</taxon>
        <taxon>Nelumbo</taxon>
    </lineage>
</organism>
<proteinExistence type="predicted"/>
<comment type="caution">
    <text evidence="1">The sequence shown here is derived from an EMBL/GenBank/DDBJ whole genome shotgun (WGS) entry which is preliminary data.</text>
</comment>
<evidence type="ECO:0000313" key="2">
    <source>
        <dbReference type="Proteomes" id="UP000607653"/>
    </source>
</evidence>